<keyword evidence="2" id="KW-1185">Reference proteome</keyword>
<comment type="caution">
    <text evidence="1">The sequence shown here is derived from an EMBL/GenBank/DDBJ whole genome shotgun (WGS) entry which is preliminary data.</text>
</comment>
<evidence type="ECO:0000313" key="1">
    <source>
        <dbReference type="EMBL" id="RGP36927.1"/>
    </source>
</evidence>
<sequence>MSFDYPLTSREQARLDLIVQKVEGDLAAEKLTVDRAEIAQCASIRLAVISETAGLSDSYLDEVKRLPSVRNQMQAREMSEALANLDSDTHRVIARLNPSQKLTLGRQLEAQKQTQEAPPATPKMDAELFAERLLLLRTLSPDVRITTARKWGMI</sequence>
<dbReference type="RefSeq" id="WP_118152613.1">
    <property type="nucleotide sequence ID" value="NZ_QWEY01000006.1"/>
</dbReference>
<dbReference type="AlphaFoldDB" id="A0A411Z1I7"/>
<dbReference type="EMBL" id="QWEY01000006">
    <property type="protein sequence ID" value="RGP36927.1"/>
    <property type="molecule type" value="Genomic_DNA"/>
</dbReference>
<name>A0A411Z1I7_9RHOB</name>
<evidence type="ECO:0000313" key="2">
    <source>
        <dbReference type="Proteomes" id="UP000284547"/>
    </source>
</evidence>
<dbReference type="Proteomes" id="UP000284547">
    <property type="component" value="Unassembled WGS sequence"/>
</dbReference>
<proteinExistence type="predicted"/>
<accession>A0A411Z1I7</accession>
<dbReference type="OrthoDB" id="9976144at2"/>
<reference evidence="1 2" key="1">
    <citation type="submission" date="2018-08" db="EMBL/GenBank/DDBJ databases">
        <title>Flavobacterium tibetense sp. nov., isolated from a wetland YonghuCo on Tibetan Plateau.</title>
        <authorList>
            <person name="Phurbu D."/>
            <person name="Lu H."/>
            <person name="Xing P."/>
        </authorList>
    </citation>
    <scope>NUCLEOTIDE SEQUENCE [LARGE SCALE GENOMIC DNA]</scope>
    <source>
        <strain evidence="1 2">DJC</strain>
    </source>
</reference>
<gene>
    <name evidence="1" type="ORF">D1012_12310</name>
</gene>
<protein>
    <submittedName>
        <fullName evidence="1">Uncharacterized protein</fullName>
    </submittedName>
</protein>
<organism evidence="1 2">
    <name type="scientific">Pseudotabrizicola alkalilacus</name>
    <dbReference type="NCBI Taxonomy" id="2305252"/>
    <lineage>
        <taxon>Bacteria</taxon>
        <taxon>Pseudomonadati</taxon>
        <taxon>Pseudomonadota</taxon>
        <taxon>Alphaproteobacteria</taxon>
        <taxon>Rhodobacterales</taxon>
        <taxon>Paracoccaceae</taxon>
        <taxon>Pseudotabrizicola</taxon>
    </lineage>
</organism>